<feature type="region of interest" description="Disordered" evidence="1">
    <location>
        <begin position="441"/>
        <end position="515"/>
    </location>
</feature>
<feature type="domain" description="Arrestin-like N-terminal" evidence="2">
    <location>
        <begin position="3"/>
        <end position="178"/>
    </location>
</feature>
<dbReference type="GO" id="GO:0005886">
    <property type="term" value="C:plasma membrane"/>
    <property type="evidence" value="ECO:0007669"/>
    <property type="project" value="TreeGrafter"/>
</dbReference>
<dbReference type="InterPro" id="IPR014752">
    <property type="entry name" value="Arrestin-like_C"/>
</dbReference>
<accession>A0A6A6NP20</accession>
<dbReference type="AlphaFoldDB" id="A0A6A6NP20"/>
<keyword evidence="4" id="KW-1185">Reference proteome</keyword>
<dbReference type="CDD" id="cd22952">
    <property type="entry name" value="ART10-like"/>
    <property type="match status" value="1"/>
</dbReference>
<dbReference type="EMBL" id="MU001697">
    <property type="protein sequence ID" value="KAF2453476.1"/>
    <property type="molecule type" value="Genomic_DNA"/>
</dbReference>
<name>A0A6A6NP20_9PEZI</name>
<feature type="compositionally biased region" description="Low complexity" evidence="1">
    <location>
        <begin position="233"/>
        <end position="248"/>
    </location>
</feature>
<dbReference type="OrthoDB" id="3365616at2759"/>
<dbReference type="Pfam" id="PF00339">
    <property type="entry name" value="Arrestin_N"/>
    <property type="match status" value="1"/>
</dbReference>
<feature type="compositionally biased region" description="Gly residues" evidence="1">
    <location>
        <begin position="499"/>
        <end position="515"/>
    </location>
</feature>
<protein>
    <recommendedName>
        <fullName evidence="2">Arrestin-like N-terminal domain-containing protein</fullName>
    </recommendedName>
</protein>
<reference evidence="3" key="1">
    <citation type="journal article" date="2020" name="Stud. Mycol.">
        <title>101 Dothideomycetes genomes: a test case for predicting lifestyles and emergence of pathogens.</title>
        <authorList>
            <person name="Haridas S."/>
            <person name="Albert R."/>
            <person name="Binder M."/>
            <person name="Bloem J."/>
            <person name="Labutti K."/>
            <person name="Salamov A."/>
            <person name="Andreopoulos B."/>
            <person name="Baker S."/>
            <person name="Barry K."/>
            <person name="Bills G."/>
            <person name="Bluhm B."/>
            <person name="Cannon C."/>
            <person name="Castanera R."/>
            <person name="Culley D."/>
            <person name="Daum C."/>
            <person name="Ezra D."/>
            <person name="Gonzalez J."/>
            <person name="Henrissat B."/>
            <person name="Kuo A."/>
            <person name="Liang C."/>
            <person name="Lipzen A."/>
            <person name="Lutzoni F."/>
            <person name="Magnuson J."/>
            <person name="Mondo S."/>
            <person name="Nolan M."/>
            <person name="Ohm R."/>
            <person name="Pangilinan J."/>
            <person name="Park H.-J."/>
            <person name="Ramirez L."/>
            <person name="Alfaro M."/>
            <person name="Sun H."/>
            <person name="Tritt A."/>
            <person name="Yoshinaga Y."/>
            <person name="Zwiers L.-H."/>
            <person name="Turgeon B."/>
            <person name="Goodwin S."/>
            <person name="Spatafora J."/>
            <person name="Crous P."/>
            <person name="Grigoriev I."/>
        </authorList>
    </citation>
    <scope>NUCLEOTIDE SEQUENCE</scope>
    <source>
        <strain evidence="3">ATCC 16933</strain>
    </source>
</reference>
<dbReference type="InterPro" id="IPR014756">
    <property type="entry name" value="Ig_E-set"/>
</dbReference>
<dbReference type="PANTHER" id="PTHR11188">
    <property type="entry name" value="ARRESTIN DOMAIN CONTAINING PROTEIN"/>
    <property type="match status" value="1"/>
</dbReference>
<organism evidence="3 4">
    <name type="scientific">Lineolata rhizophorae</name>
    <dbReference type="NCBI Taxonomy" id="578093"/>
    <lineage>
        <taxon>Eukaryota</taxon>
        <taxon>Fungi</taxon>
        <taxon>Dikarya</taxon>
        <taxon>Ascomycota</taxon>
        <taxon>Pezizomycotina</taxon>
        <taxon>Dothideomycetes</taxon>
        <taxon>Dothideomycetes incertae sedis</taxon>
        <taxon>Lineolatales</taxon>
        <taxon>Lineolataceae</taxon>
        <taxon>Lineolata</taxon>
    </lineage>
</organism>
<dbReference type="Proteomes" id="UP000799766">
    <property type="component" value="Unassembled WGS sequence"/>
</dbReference>
<dbReference type="PANTHER" id="PTHR11188:SF166">
    <property type="entry name" value="ARRESTIN (OR S-ANTIGEN), N-TERMINAL DOMAIN PROTEIN (AFU_ORTHOLOGUE AFUA_7G02050)"/>
    <property type="match status" value="1"/>
</dbReference>
<dbReference type="GO" id="GO:0005829">
    <property type="term" value="C:cytosol"/>
    <property type="evidence" value="ECO:0007669"/>
    <property type="project" value="TreeGrafter"/>
</dbReference>
<dbReference type="InterPro" id="IPR011021">
    <property type="entry name" value="Arrestin-like_N"/>
</dbReference>
<dbReference type="GO" id="GO:0031625">
    <property type="term" value="F:ubiquitin protein ligase binding"/>
    <property type="evidence" value="ECO:0007669"/>
    <property type="project" value="TreeGrafter"/>
</dbReference>
<sequence length="515" mass="55740">MIVQIILDRPHSHYTNLDIISGRIQLRTTTNASVSSIVVKLEGESRTRLLPPPKQNGGDRQKYELEVHKLLYKVNTVFPPANVKDSVQQGSSFTLQAGQHEYPFEFKFPFNNSCSATNNLANNINIVGMQLELAKTPAYHVKKTLPPTLSGFPGEAEIKYYVKVTVNRPQFYKENSRAYSVFPFLPIEPPRPSHPDGEVYARQKHQFQLLQPALTPPGGPRKESFFKSLLSKTPSSQSTPGTPSSPTTPDGPQPSTPASPTPAEPPRFSIDARLPNPAILTRGEPLPLRLVATQLSPASSRRGAPLFMQILHVELIGYTDVRAHGIRRRESSSWVLVSLSNMGVALGDASSPAAAAAGAETVVPDRWWADRRVPATVAPSFETCNLARCYDLEVRVGLGFGSRERGKDQLVVLPLRLPVQVLSGIAPPPALLKAMEHAGTLRPAAPPMPPRPSATSASGLPAQSAAGYEDAPPSYEDAIAEELPPVDGPRRDYESPASGQGGMDEGGLGFGREKG</sequence>
<proteinExistence type="predicted"/>
<evidence type="ECO:0000313" key="3">
    <source>
        <dbReference type="EMBL" id="KAF2453476.1"/>
    </source>
</evidence>
<dbReference type="GO" id="GO:0070086">
    <property type="term" value="P:ubiquitin-dependent endocytosis"/>
    <property type="evidence" value="ECO:0007669"/>
    <property type="project" value="TreeGrafter"/>
</dbReference>
<dbReference type="GO" id="GO:0030674">
    <property type="term" value="F:protein-macromolecule adaptor activity"/>
    <property type="evidence" value="ECO:0007669"/>
    <property type="project" value="TreeGrafter"/>
</dbReference>
<evidence type="ECO:0000256" key="1">
    <source>
        <dbReference type="SAM" id="MobiDB-lite"/>
    </source>
</evidence>
<dbReference type="InterPro" id="IPR050357">
    <property type="entry name" value="Arrestin_domain-protein"/>
</dbReference>
<dbReference type="SUPFAM" id="SSF81296">
    <property type="entry name" value="E set domains"/>
    <property type="match status" value="1"/>
</dbReference>
<evidence type="ECO:0000313" key="4">
    <source>
        <dbReference type="Proteomes" id="UP000799766"/>
    </source>
</evidence>
<dbReference type="Gene3D" id="2.60.40.640">
    <property type="match status" value="1"/>
</dbReference>
<evidence type="ECO:0000259" key="2">
    <source>
        <dbReference type="Pfam" id="PF00339"/>
    </source>
</evidence>
<gene>
    <name evidence="3" type="ORF">BDY21DRAFT_402111</name>
</gene>
<feature type="region of interest" description="Disordered" evidence="1">
    <location>
        <begin position="230"/>
        <end position="274"/>
    </location>
</feature>
<feature type="compositionally biased region" description="Pro residues" evidence="1">
    <location>
        <begin position="249"/>
        <end position="265"/>
    </location>
</feature>